<dbReference type="AlphaFoldDB" id="A0A6J4SJE3"/>
<protein>
    <submittedName>
        <fullName evidence="1">Uncharacterized protein</fullName>
    </submittedName>
</protein>
<organism evidence="1">
    <name type="scientific">uncultured Sphingomonas sp</name>
    <dbReference type="NCBI Taxonomy" id="158754"/>
    <lineage>
        <taxon>Bacteria</taxon>
        <taxon>Pseudomonadati</taxon>
        <taxon>Pseudomonadota</taxon>
        <taxon>Alphaproteobacteria</taxon>
        <taxon>Sphingomonadales</taxon>
        <taxon>Sphingomonadaceae</taxon>
        <taxon>Sphingomonas</taxon>
        <taxon>environmental samples</taxon>
    </lineage>
</organism>
<sequence length="59" mass="6468">MFPCAWGARHRRGPRQVRRGSCKLPAIRAGRCAVRPVSRRGQEKAPDARPCAAEPICVG</sequence>
<gene>
    <name evidence="1" type="ORF">AVDCRST_MAG09-942</name>
</gene>
<reference evidence="1" key="1">
    <citation type="submission" date="2020-02" db="EMBL/GenBank/DDBJ databases">
        <authorList>
            <person name="Meier V. D."/>
        </authorList>
    </citation>
    <scope>NUCLEOTIDE SEQUENCE</scope>
    <source>
        <strain evidence="1">AVDCRST_MAG09</strain>
    </source>
</reference>
<dbReference type="EMBL" id="CADCVZ010000015">
    <property type="protein sequence ID" value="CAA9500095.1"/>
    <property type="molecule type" value="Genomic_DNA"/>
</dbReference>
<proteinExistence type="predicted"/>
<evidence type="ECO:0000313" key="1">
    <source>
        <dbReference type="EMBL" id="CAA9500095.1"/>
    </source>
</evidence>
<name>A0A6J4SJE3_9SPHN</name>
<accession>A0A6J4SJE3</accession>